<evidence type="ECO:0000313" key="2">
    <source>
        <dbReference type="EMBL" id="RAV22007.1"/>
    </source>
</evidence>
<organism evidence="2 3">
    <name type="scientific">Paenibacillus contaminans</name>
    <dbReference type="NCBI Taxonomy" id="450362"/>
    <lineage>
        <taxon>Bacteria</taxon>
        <taxon>Bacillati</taxon>
        <taxon>Bacillota</taxon>
        <taxon>Bacilli</taxon>
        <taxon>Bacillales</taxon>
        <taxon>Paenibacillaceae</taxon>
        <taxon>Paenibacillus</taxon>
    </lineage>
</organism>
<feature type="region of interest" description="Disordered" evidence="1">
    <location>
        <begin position="25"/>
        <end position="46"/>
    </location>
</feature>
<keyword evidence="3" id="KW-1185">Reference proteome</keyword>
<dbReference type="PROSITE" id="PS51257">
    <property type="entry name" value="PROKAR_LIPOPROTEIN"/>
    <property type="match status" value="1"/>
</dbReference>
<dbReference type="OrthoDB" id="9787283at2"/>
<evidence type="ECO:0008006" key="4">
    <source>
        <dbReference type="Google" id="ProtNLM"/>
    </source>
</evidence>
<dbReference type="InterPro" id="IPR050490">
    <property type="entry name" value="Bact_solute-bd_prot1"/>
</dbReference>
<dbReference type="EMBL" id="QMFB01000003">
    <property type="protein sequence ID" value="RAV22007.1"/>
    <property type="molecule type" value="Genomic_DNA"/>
</dbReference>
<dbReference type="Gene3D" id="3.40.190.10">
    <property type="entry name" value="Periplasmic binding protein-like II"/>
    <property type="match status" value="2"/>
</dbReference>
<sequence length="538" mass="59795">MRAWKTGITGTLLVSLAVTGCSSSTKENGAASSSPSPSGGATSSEPAKGEKLTLKWFVNAPNNYALPSKDKDFIKKAIDEKFNVDLQITHMQVGDEYTNKLNLLIAGGDLPDMFMADGAASNKYILDGVPADLTKYVTPQTMPNYFKWVKEDELKRYQVQDVFKRAPIPFAKQQYASYYVRKDWLDTLGLKVPETYDDMINVMKAFTEKDPDGNGKNDTFGFTTSGGGTTVSLEWPEYGKNGLVAGFILENGQFIDAQSDIRVGTVIDDIRKVINMKIVDPDWFLQKSPEHVNKAASGKAGIVYGGTRDFAFDNGPNSVQKKTKDILKDDKAKADKVDWQPFHPFASVGVGYEALPAYPFLFGAKTSEAKIKRSVEILDWLASEEGFLLTHYGQNGVHYTKEGNKIKINAEAYKKDILDQGNFAGIYAFYTPDEPQVLGLEKIDPNETDRDRAILKKVTSYKYVQSLGTNVAPPTGLDLGAFRTQMRKVISKMLLEDKDSSQWPAYREELMGKYKGKDIFDAYATQVSKVQGKTYTFK</sequence>
<proteinExistence type="predicted"/>
<dbReference type="PANTHER" id="PTHR43649">
    <property type="entry name" value="ARABINOSE-BINDING PROTEIN-RELATED"/>
    <property type="match status" value="1"/>
</dbReference>
<reference evidence="2 3" key="1">
    <citation type="journal article" date="2009" name="Int. J. Syst. Evol. Microbiol.">
        <title>Paenibacillus contaminans sp. nov., isolated from a contaminated laboratory plate.</title>
        <authorList>
            <person name="Chou J.H."/>
            <person name="Lee J.H."/>
            <person name="Lin M.C."/>
            <person name="Chang P.S."/>
            <person name="Arun A.B."/>
            <person name="Young C.C."/>
            <person name="Chen W.M."/>
        </authorList>
    </citation>
    <scope>NUCLEOTIDE SEQUENCE [LARGE SCALE GENOMIC DNA]</scope>
    <source>
        <strain evidence="2 3">CKOBP-6</strain>
    </source>
</reference>
<name>A0A329MVT9_9BACL</name>
<protein>
    <recommendedName>
        <fullName evidence="4">ABC transporter substrate-binding protein</fullName>
    </recommendedName>
</protein>
<evidence type="ECO:0000313" key="3">
    <source>
        <dbReference type="Proteomes" id="UP000250369"/>
    </source>
</evidence>
<accession>A0A329MVT9</accession>
<feature type="compositionally biased region" description="Low complexity" evidence="1">
    <location>
        <begin position="29"/>
        <end position="46"/>
    </location>
</feature>
<dbReference type="PANTHER" id="PTHR43649:SF12">
    <property type="entry name" value="DIACETYLCHITOBIOSE BINDING PROTEIN DASA"/>
    <property type="match status" value="1"/>
</dbReference>
<dbReference type="SUPFAM" id="SSF53850">
    <property type="entry name" value="Periplasmic binding protein-like II"/>
    <property type="match status" value="1"/>
</dbReference>
<dbReference type="Proteomes" id="UP000250369">
    <property type="component" value="Unassembled WGS sequence"/>
</dbReference>
<dbReference type="RefSeq" id="WP_113030317.1">
    <property type="nucleotide sequence ID" value="NZ_QMFB01000003.1"/>
</dbReference>
<gene>
    <name evidence="2" type="ORF">DQG23_08185</name>
</gene>
<comment type="caution">
    <text evidence="2">The sequence shown here is derived from an EMBL/GenBank/DDBJ whole genome shotgun (WGS) entry which is preliminary data.</text>
</comment>
<dbReference type="AlphaFoldDB" id="A0A329MVT9"/>
<evidence type="ECO:0000256" key="1">
    <source>
        <dbReference type="SAM" id="MobiDB-lite"/>
    </source>
</evidence>